<dbReference type="GO" id="GO:0032259">
    <property type="term" value="P:methylation"/>
    <property type="evidence" value="ECO:0007669"/>
    <property type="project" value="UniProtKB-KW"/>
</dbReference>
<dbReference type="EMBL" id="CAJNOV010015027">
    <property type="protein sequence ID" value="CAF1566073.1"/>
    <property type="molecule type" value="Genomic_DNA"/>
</dbReference>
<dbReference type="GO" id="GO:0005634">
    <property type="term" value="C:nucleus"/>
    <property type="evidence" value="ECO:0007669"/>
    <property type="project" value="UniProtKB-SubCell"/>
</dbReference>
<evidence type="ECO:0000256" key="7">
    <source>
        <dbReference type="ARBA" id="ARBA00022679"/>
    </source>
</evidence>
<dbReference type="PANTHER" id="PTHR46024:SF3">
    <property type="entry name" value="HISTONE-LYSINE N-METHYLTRANSFERASE SETDB2"/>
    <property type="match status" value="1"/>
</dbReference>
<keyword evidence="7" id="KW-0808">Transferase</keyword>
<keyword evidence="5" id="KW-0489">Methyltransferase</keyword>
<dbReference type="PROSITE" id="PS50867">
    <property type="entry name" value="PRE_SET"/>
    <property type="match status" value="1"/>
</dbReference>
<evidence type="ECO:0000256" key="1">
    <source>
        <dbReference type="ARBA" id="ARBA00004123"/>
    </source>
</evidence>
<dbReference type="InterPro" id="IPR007728">
    <property type="entry name" value="Pre-SET_dom"/>
</dbReference>
<dbReference type="GO" id="GO:0008270">
    <property type="term" value="F:zinc ion binding"/>
    <property type="evidence" value="ECO:0007669"/>
    <property type="project" value="InterPro"/>
</dbReference>
<keyword evidence="13" id="KW-0131">Cell cycle</keyword>
<dbReference type="SMART" id="SM00468">
    <property type="entry name" value="PreSET"/>
    <property type="match status" value="1"/>
</dbReference>
<organism evidence="22 25">
    <name type="scientific">Rotaria magnacalcarata</name>
    <dbReference type="NCBI Taxonomy" id="392030"/>
    <lineage>
        <taxon>Eukaryota</taxon>
        <taxon>Metazoa</taxon>
        <taxon>Spiralia</taxon>
        <taxon>Gnathifera</taxon>
        <taxon>Rotifera</taxon>
        <taxon>Eurotatoria</taxon>
        <taxon>Bdelloidea</taxon>
        <taxon>Philodinida</taxon>
        <taxon>Philodinidae</taxon>
        <taxon>Rotaria</taxon>
    </lineage>
</organism>
<dbReference type="Gene3D" id="2.30.30.140">
    <property type="match status" value="1"/>
</dbReference>
<evidence type="ECO:0000256" key="15">
    <source>
        <dbReference type="ARBA" id="ARBA00040299"/>
    </source>
</evidence>
<dbReference type="EC" id="2.1.1.366" evidence="14"/>
<evidence type="ECO:0000256" key="13">
    <source>
        <dbReference type="ARBA" id="ARBA00023306"/>
    </source>
</evidence>
<dbReference type="SUPFAM" id="SSF54171">
    <property type="entry name" value="DNA-binding domain"/>
    <property type="match status" value="1"/>
</dbReference>
<accession>A0A815Y5B6</accession>
<evidence type="ECO:0000256" key="14">
    <source>
        <dbReference type="ARBA" id="ARBA00039052"/>
    </source>
</evidence>
<proteinExistence type="predicted"/>
<dbReference type="GO" id="GO:0046974">
    <property type="term" value="F:histone H3K9 methyltransferase activity"/>
    <property type="evidence" value="ECO:0007669"/>
    <property type="project" value="TreeGrafter"/>
</dbReference>
<dbReference type="Gene3D" id="2.170.270.10">
    <property type="entry name" value="SET domain"/>
    <property type="match status" value="1"/>
</dbReference>
<evidence type="ECO:0000256" key="2">
    <source>
        <dbReference type="ARBA" id="ARBA00004286"/>
    </source>
</evidence>
<dbReference type="InterPro" id="IPR001214">
    <property type="entry name" value="SET_dom"/>
</dbReference>
<dbReference type="Proteomes" id="UP000663855">
    <property type="component" value="Unassembled WGS sequence"/>
</dbReference>
<dbReference type="Proteomes" id="UP000663824">
    <property type="component" value="Unassembled WGS sequence"/>
</dbReference>
<dbReference type="OrthoDB" id="5792673at2759"/>
<keyword evidence="11" id="KW-0862">Zinc</keyword>
<evidence type="ECO:0000256" key="6">
    <source>
        <dbReference type="ARBA" id="ARBA00022618"/>
    </source>
</evidence>
<evidence type="ECO:0000259" key="18">
    <source>
        <dbReference type="PROSITE" id="PS50280"/>
    </source>
</evidence>
<dbReference type="Proteomes" id="UP000663834">
    <property type="component" value="Unassembled WGS sequence"/>
</dbReference>
<keyword evidence="8" id="KW-0949">S-adenosyl-L-methionine</keyword>
<feature type="domain" description="SET" evidence="18">
    <location>
        <begin position="478"/>
        <end position="674"/>
    </location>
</feature>
<dbReference type="PROSITE" id="PS50280">
    <property type="entry name" value="SET"/>
    <property type="match status" value="1"/>
</dbReference>
<evidence type="ECO:0000313" key="22">
    <source>
        <dbReference type="EMBL" id="CAF1566073.1"/>
    </source>
</evidence>
<evidence type="ECO:0000256" key="3">
    <source>
        <dbReference type="ARBA" id="ARBA00022454"/>
    </source>
</evidence>
<evidence type="ECO:0000256" key="17">
    <source>
        <dbReference type="ARBA" id="ARBA00049087"/>
    </source>
</evidence>
<keyword evidence="6" id="KW-0132">Cell division</keyword>
<evidence type="ECO:0000256" key="8">
    <source>
        <dbReference type="ARBA" id="ARBA00022691"/>
    </source>
</evidence>
<evidence type="ECO:0000256" key="4">
    <source>
        <dbReference type="ARBA" id="ARBA00022473"/>
    </source>
</evidence>
<comment type="caution">
    <text evidence="22">The sequence shown here is derived from an EMBL/GenBank/DDBJ whole genome shotgun (WGS) entry which is preliminary data.</text>
</comment>
<dbReference type="SUPFAM" id="SSF82199">
    <property type="entry name" value="SET domain"/>
    <property type="match status" value="1"/>
</dbReference>
<dbReference type="InterPro" id="IPR046341">
    <property type="entry name" value="SET_dom_sf"/>
</dbReference>
<dbReference type="PANTHER" id="PTHR46024">
    <property type="entry name" value="HISTONE-LYSINE N-METHYLTRANSFERASE EGGLESS"/>
    <property type="match status" value="1"/>
</dbReference>
<dbReference type="GO" id="GO:0010629">
    <property type="term" value="P:negative regulation of gene expression"/>
    <property type="evidence" value="ECO:0007669"/>
    <property type="project" value="TreeGrafter"/>
</dbReference>
<name>A0A815Y5B6_9BILA</name>
<evidence type="ECO:0000256" key="9">
    <source>
        <dbReference type="ARBA" id="ARBA00022723"/>
    </source>
</evidence>
<sequence>MPLAIDVGQRVLVYNPSHGWTVAYFVRAQQTNDNKLQILTCRLSNCHHKPTSQDHYRYPPERVALNDSIGENVNVGTRVLCMPSGDADTSRYIDKPLRGIIAEQPSNINNQRYLIFADSDAPFYLRSTAIRLLLEPLSNYLSKVDSGTKQYIENYVLTYPKRRLVNIAVKDHINIELNGQWVDAIVSKVDASLMRVFLPVINKHEWLYRGSLRLQPLFNSPSTYEPPCKRFASDKQSTTNDSKCCHFLLIPLNHGWKRQIRNDLGTIVYASPCGQMFTDGERLHAYLYQTNSSLSIRQFTFDMNCRVTQKFLSSTTVYVNLDDYALGKDKVPLMLINEIDSSLPKPFEYTTERIPLTSDIVIDQLNTHGCTCIDGCLDTTKCVCWQKTYDGIIQSHYYDDLIGSLKELFGQSFDEDDDRQNNLDEMRFFLYDALSKRNLGYKHGRLLEKIHSGIYECNGKCKCDSRCTNRCVQFGLNTLLQIYHTSEKGWGVRTLYDLPAGTFLSFYSGEILNDEDANRRGLEKTMGDVYFTALDFLTSLKPIPLQRKLKAITQKDQSNDETNFYHDDRQQLFSDRILEIQRNENNHTSIEDKTALSDSNKALLDHQLANYDSGIYVMDAHYKGNVSRFYNHSCSPNVFVQNVFIETWDVRFPWVAFFTATNVKAGTELVWDYSYEVDTVENRVLHCRCGSDECRHRLL</sequence>
<feature type="domain" description="Pre-SET" evidence="19">
    <location>
        <begin position="368"/>
        <end position="475"/>
    </location>
</feature>
<evidence type="ECO:0000256" key="10">
    <source>
        <dbReference type="ARBA" id="ARBA00022776"/>
    </source>
</evidence>
<dbReference type="Proteomes" id="UP000676336">
    <property type="component" value="Unassembled WGS sequence"/>
</dbReference>
<feature type="domain" description="MBD" evidence="20">
    <location>
        <begin position="242"/>
        <end position="308"/>
    </location>
</feature>
<dbReference type="AlphaFoldDB" id="A0A815Y5B6"/>
<dbReference type="SMART" id="SM00317">
    <property type="entry name" value="SET"/>
    <property type="match status" value="1"/>
</dbReference>
<dbReference type="InterPro" id="IPR016177">
    <property type="entry name" value="DNA-bd_dom_sf"/>
</dbReference>
<evidence type="ECO:0000313" key="25">
    <source>
        <dbReference type="Proteomes" id="UP000663855"/>
    </source>
</evidence>
<keyword evidence="10" id="KW-0498">Mitosis</keyword>
<dbReference type="GO" id="GO:0070828">
    <property type="term" value="P:heterochromatin organization"/>
    <property type="evidence" value="ECO:0007669"/>
    <property type="project" value="TreeGrafter"/>
</dbReference>
<gene>
    <name evidence="22" type="ORF">CJN711_LOCUS31541</name>
    <name evidence="21" type="ORF">KQP761_LOCUS8317</name>
    <name evidence="23" type="ORF">MBJ925_LOCUS26773</name>
    <name evidence="24" type="ORF">SMN809_LOCUS12595</name>
</gene>
<keyword evidence="12" id="KW-0539">Nucleus</keyword>
<evidence type="ECO:0000256" key="12">
    <source>
        <dbReference type="ARBA" id="ARBA00023242"/>
    </source>
</evidence>
<evidence type="ECO:0000259" key="20">
    <source>
        <dbReference type="PROSITE" id="PS50982"/>
    </source>
</evidence>
<comment type="catalytic activity">
    <reaction evidence="17">
        <text>N(6),N(6)-dimethyl-L-lysyl(9)-[histone H3] + S-adenosyl-L-methionine = N(6),N(6),N(6)-trimethyl-L-lysyl(9)-[histone H3] + S-adenosyl-L-homocysteine + H(+)</text>
        <dbReference type="Rhea" id="RHEA:60288"/>
        <dbReference type="Rhea" id="RHEA-COMP:15538"/>
        <dbReference type="Rhea" id="RHEA-COMP:15541"/>
        <dbReference type="ChEBI" id="CHEBI:15378"/>
        <dbReference type="ChEBI" id="CHEBI:57856"/>
        <dbReference type="ChEBI" id="CHEBI:59789"/>
        <dbReference type="ChEBI" id="CHEBI:61961"/>
        <dbReference type="ChEBI" id="CHEBI:61976"/>
        <dbReference type="EC" id="2.1.1.366"/>
    </reaction>
</comment>
<dbReference type="GO" id="GO:0005694">
    <property type="term" value="C:chromosome"/>
    <property type="evidence" value="ECO:0007669"/>
    <property type="project" value="UniProtKB-SubCell"/>
</dbReference>
<keyword evidence="4" id="KW-0217">Developmental protein</keyword>
<dbReference type="InterPro" id="IPR001739">
    <property type="entry name" value="Methyl_CpG_DNA-bd"/>
</dbReference>
<evidence type="ECO:0000313" key="23">
    <source>
        <dbReference type="EMBL" id="CAF2126017.1"/>
    </source>
</evidence>
<dbReference type="EMBL" id="CAJNRE010014220">
    <property type="protein sequence ID" value="CAF2126017.1"/>
    <property type="molecule type" value="Genomic_DNA"/>
</dbReference>
<protein>
    <recommendedName>
        <fullName evidence="15">Histone-lysine N-methyltransferase SETDB2</fullName>
        <ecNumber evidence="14">2.1.1.366</ecNumber>
    </recommendedName>
    <alternativeName>
        <fullName evidence="16">SET domain bifurcated 2</fullName>
    </alternativeName>
</protein>
<reference evidence="22" key="1">
    <citation type="submission" date="2021-02" db="EMBL/GenBank/DDBJ databases">
        <authorList>
            <person name="Nowell W R."/>
        </authorList>
    </citation>
    <scope>NUCLEOTIDE SEQUENCE</scope>
</reference>
<dbReference type="Pfam" id="PF01429">
    <property type="entry name" value="MBD"/>
    <property type="match status" value="1"/>
</dbReference>
<dbReference type="EMBL" id="CAJOBI010004798">
    <property type="protein sequence ID" value="CAF4013290.1"/>
    <property type="molecule type" value="Genomic_DNA"/>
</dbReference>
<dbReference type="EMBL" id="CAJNOW010003197">
    <property type="protein sequence ID" value="CAF1373043.1"/>
    <property type="molecule type" value="Genomic_DNA"/>
</dbReference>
<dbReference type="PROSITE" id="PS50982">
    <property type="entry name" value="MBD"/>
    <property type="match status" value="1"/>
</dbReference>
<evidence type="ECO:0000313" key="21">
    <source>
        <dbReference type="EMBL" id="CAF1373043.1"/>
    </source>
</evidence>
<comment type="subcellular location">
    <subcellularLocation>
        <location evidence="2">Chromosome</location>
    </subcellularLocation>
    <subcellularLocation>
        <location evidence="1">Nucleus</location>
    </subcellularLocation>
</comment>
<evidence type="ECO:0000256" key="16">
    <source>
        <dbReference type="ARBA" id="ARBA00042995"/>
    </source>
</evidence>
<dbReference type="GO" id="GO:0003677">
    <property type="term" value="F:DNA binding"/>
    <property type="evidence" value="ECO:0007669"/>
    <property type="project" value="InterPro"/>
</dbReference>
<dbReference type="Pfam" id="PF18358">
    <property type="entry name" value="Tudor_4"/>
    <property type="match status" value="1"/>
</dbReference>
<keyword evidence="3" id="KW-0158">Chromosome</keyword>
<dbReference type="InterPro" id="IPR051516">
    <property type="entry name" value="SETDB_methyltransferase"/>
</dbReference>
<dbReference type="InterPro" id="IPR041292">
    <property type="entry name" value="Tudor_4"/>
</dbReference>
<keyword evidence="9" id="KW-0479">Metal-binding</keyword>
<evidence type="ECO:0000256" key="5">
    <source>
        <dbReference type="ARBA" id="ARBA00022603"/>
    </source>
</evidence>
<dbReference type="Pfam" id="PF05033">
    <property type="entry name" value="Pre-SET"/>
    <property type="match status" value="1"/>
</dbReference>
<evidence type="ECO:0000259" key="19">
    <source>
        <dbReference type="PROSITE" id="PS50867"/>
    </source>
</evidence>
<evidence type="ECO:0000313" key="24">
    <source>
        <dbReference type="EMBL" id="CAF4013290.1"/>
    </source>
</evidence>
<evidence type="ECO:0000256" key="11">
    <source>
        <dbReference type="ARBA" id="ARBA00022833"/>
    </source>
</evidence>
<dbReference type="Pfam" id="PF00856">
    <property type="entry name" value="SET"/>
    <property type="match status" value="1"/>
</dbReference>